<dbReference type="InterPro" id="IPR023213">
    <property type="entry name" value="CAT-like_dom_sf"/>
</dbReference>
<evidence type="ECO:0000256" key="8">
    <source>
        <dbReference type="ARBA" id="ARBA00048999"/>
    </source>
</evidence>
<protein>
    <recommendedName>
        <fullName evidence="11">Choline/carnitine acyltransferase domain-containing protein</fullName>
    </recommendedName>
</protein>
<comment type="similarity">
    <text evidence="2 10">Belongs to the carnitine/choline acetyltransferase family.</text>
</comment>
<dbReference type="Gene3D" id="3.30.559.70">
    <property type="entry name" value="Choline/Carnitine o-acyltransferase, domain 2"/>
    <property type="match status" value="1"/>
</dbReference>
<sequence length="675" mass="77383">MPHILSLRFMRGEMKAYKWHKIYREHPSRLAACAPCRQKSTSTTEDPDLLHSSVVPTDHFQPSLPRLPIPKLEQTCQRYLTCVKQIITPEEYAHTEKAVNEFKTGDGMNLHNELLTHDKENKHTSYISGPWFDMYLKSRLPIVLNFNPFMTFTDDPRPEYQDQLVRATNMVVSSLRFLKTLRAGVLEPDVYHLNPKKSDTQQFRKFVKMLPKSVSWYGAYWYKAFPLDMSQYGRLFNSTRIPRFERDDLFTDESARHILVMRNGNFYIFDVFDKNGKIVSPDVILSHLKYIKNDNRPPPEYPIGVLTAQERDHWATLREQLLNAGNELNIKLIDSAVFCLILDDVTPTDANTVTRQFLHGDGINRWYDKSFQLILTPDAKACVNFEHSWGDGVAVLRYFNEVFKDSTTNSAVHPSTQPASVDSSNVVQCLDIKLDPYLKDNIKKGKETFDKTMATLDLHHLEYQKYTKKYVKAQKFSPDSLMQLAIQMAYYRQYGKTVATYESCSTAAFKHGRTETIRPATEATKKCCEMFVNKGINCTVAELRQALDQCSQRHNELTKEAAMGQGFDRHLFALHHLAQSRDDIPEIFKDSTYHKVNHNILSTSTISSPAVLIGGFAPVVPDGYGVGYSIEDGRIGFNVTSYPPATNVSQFIKCVEHSLDDIYEVFEGRQPKKVS</sequence>
<dbReference type="GO" id="GO:0006635">
    <property type="term" value="P:fatty acid beta-oxidation"/>
    <property type="evidence" value="ECO:0007669"/>
    <property type="project" value="TreeGrafter"/>
</dbReference>
<keyword evidence="5" id="KW-0276">Fatty acid metabolism</keyword>
<keyword evidence="13" id="KW-1185">Reference proteome</keyword>
<name>A0AA89C6Y0_PINIB</name>
<dbReference type="EMBL" id="VSWD01000005">
    <property type="protein sequence ID" value="KAK3101958.1"/>
    <property type="molecule type" value="Genomic_DNA"/>
</dbReference>
<dbReference type="FunFam" id="1.20.1280.180:FF:000001">
    <property type="entry name" value="Carnitine O-palmitoyltransferase 2, mitochondrial"/>
    <property type="match status" value="1"/>
</dbReference>
<evidence type="ECO:0000256" key="6">
    <source>
        <dbReference type="ARBA" id="ARBA00023098"/>
    </source>
</evidence>
<keyword evidence="3" id="KW-0813">Transport</keyword>
<evidence type="ECO:0000256" key="1">
    <source>
        <dbReference type="ARBA" id="ARBA00005005"/>
    </source>
</evidence>
<dbReference type="Pfam" id="PF00755">
    <property type="entry name" value="Carn_acyltransf"/>
    <property type="match status" value="1"/>
</dbReference>
<dbReference type="PROSITE" id="PS00440">
    <property type="entry name" value="ACYLTRANSF_C_2"/>
    <property type="match status" value="1"/>
</dbReference>
<dbReference type="InterPro" id="IPR039551">
    <property type="entry name" value="Cho/carn_acyl_trans"/>
</dbReference>
<organism evidence="12 13">
    <name type="scientific">Pinctada imbricata</name>
    <name type="common">Atlantic pearl-oyster</name>
    <name type="synonym">Pinctada martensii</name>
    <dbReference type="NCBI Taxonomy" id="66713"/>
    <lineage>
        <taxon>Eukaryota</taxon>
        <taxon>Metazoa</taxon>
        <taxon>Spiralia</taxon>
        <taxon>Lophotrochozoa</taxon>
        <taxon>Mollusca</taxon>
        <taxon>Bivalvia</taxon>
        <taxon>Autobranchia</taxon>
        <taxon>Pteriomorphia</taxon>
        <taxon>Pterioida</taxon>
        <taxon>Pterioidea</taxon>
        <taxon>Pteriidae</taxon>
        <taxon>Pinctada</taxon>
    </lineage>
</organism>
<accession>A0AA89C6Y0</accession>
<dbReference type="PANTHER" id="PTHR22589">
    <property type="entry name" value="CARNITINE O-ACYLTRANSFERASE"/>
    <property type="match status" value="1"/>
</dbReference>
<evidence type="ECO:0000313" key="13">
    <source>
        <dbReference type="Proteomes" id="UP001186944"/>
    </source>
</evidence>
<feature type="domain" description="Choline/carnitine acyltransferase" evidence="11">
    <location>
        <begin position="67"/>
        <end position="656"/>
    </location>
</feature>
<proteinExistence type="inferred from homology"/>
<comment type="pathway">
    <text evidence="1">Lipid metabolism; fatty acid beta-oxidation.</text>
</comment>
<evidence type="ECO:0000256" key="5">
    <source>
        <dbReference type="ARBA" id="ARBA00022832"/>
    </source>
</evidence>
<dbReference type="InterPro" id="IPR042572">
    <property type="entry name" value="Carn_acyl_trans_N"/>
</dbReference>
<evidence type="ECO:0000313" key="12">
    <source>
        <dbReference type="EMBL" id="KAK3101958.1"/>
    </source>
</evidence>
<dbReference type="SUPFAM" id="SSF52777">
    <property type="entry name" value="CoA-dependent acyltransferases"/>
    <property type="match status" value="2"/>
</dbReference>
<dbReference type="GO" id="GO:0005739">
    <property type="term" value="C:mitochondrion"/>
    <property type="evidence" value="ECO:0007669"/>
    <property type="project" value="TreeGrafter"/>
</dbReference>
<keyword evidence="6" id="KW-0443">Lipid metabolism</keyword>
<evidence type="ECO:0000256" key="3">
    <source>
        <dbReference type="ARBA" id="ARBA00022448"/>
    </source>
</evidence>
<evidence type="ECO:0000256" key="2">
    <source>
        <dbReference type="ARBA" id="ARBA00005232"/>
    </source>
</evidence>
<keyword evidence="7 10" id="KW-0012">Acyltransferase</keyword>
<dbReference type="GO" id="GO:0004095">
    <property type="term" value="F:carnitine O-palmitoyltransferase activity"/>
    <property type="evidence" value="ECO:0007669"/>
    <property type="project" value="TreeGrafter"/>
</dbReference>
<evidence type="ECO:0000256" key="9">
    <source>
        <dbReference type="PIRSR" id="PIRSR600542-1"/>
    </source>
</evidence>
<feature type="active site" description="Proton acceptor" evidence="9">
    <location>
        <position position="387"/>
    </location>
</feature>
<dbReference type="AlphaFoldDB" id="A0AA89C6Y0"/>
<dbReference type="PANTHER" id="PTHR22589:SF16">
    <property type="entry name" value="CARNITINE O-PALMITOYLTRANSFERASE 2, MITOCHONDRIAL"/>
    <property type="match status" value="1"/>
</dbReference>
<comment type="caution">
    <text evidence="12">The sequence shown here is derived from an EMBL/GenBank/DDBJ whole genome shotgun (WGS) entry which is preliminary data.</text>
</comment>
<reference evidence="12" key="1">
    <citation type="submission" date="2019-08" db="EMBL/GenBank/DDBJ databases">
        <title>The improved chromosome-level genome for the pearl oyster Pinctada fucata martensii using PacBio sequencing and Hi-C.</title>
        <authorList>
            <person name="Zheng Z."/>
        </authorList>
    </citation>
    <scope>NUCLEOTIDE SEQUENCE</scope>
    <source>
        <strain evidence="12">ZZ-2019</strain>
        <tissue evidence="12">Adductor muscle</tissue>
    </source>
</reference>
<evidence type="ECO:0000256" key="4">
    <source>
        <dbReference type="ARBA" id="ARBA00022679"/>
    </source>
</evidence>
<keyword evidence="4 10" id="KW-0808">Transferase</keyword>
<evidence type="ECO:0000256" key="7">
    <source>
        <dbReference type="ARBA" id="ARBA00023315"/>
    </source>
</evidence>
<comment type="catalytic activity">
    <reaction evidence="8">
        <text>4,8-dimethylnonanoyl-CoA + (R)-carnitine = O-4,8-dimethylnonanoyl-(R)-carnitine + CoA</text>
        <dbReference type="Rhea" id="RHEA:44860"/>
        <dbReference type="ChEBI" id="CHEBI:16347"/>
        <dbReference type="ChEBI" id="CHEBI:57287"/>
        <dbReference type="ChEBI" id="CHEBI:77061"/>
        <dbReference type="ChEBI" id="CHEBI:84654"/>
    </reaction>
</comment>
<dbReference type="InterPro" id="IPR000542">
    <property type="entry name" value="Carn_acyl_trans"/>
</dbReference>
<dbReference type="Gene3D" id="3.30.559.10">
    <property type="entry name" value="Chloramphenicol acetyltransferase-like domain"/>
    <property type="match status" value="1"/>
</dbReference>
<dbReference type="Proteomes" id="UP001186944">
    <property type="component" value="Unassembled WGS sequence"/>
</dbReference>
<dbReference type="Gene3D" id="1.10.275.20">
    <property type="entry name" value="Choline/Carnitine o-acyltransferase"/>
    <property type="match status" value="1"/>
</dbReference>
<dbReference type="InterPro" id="IPR042231">
    <property type="entry name" value="Cho/carn_acyl_trans_2"/>
</dbReference>
<dbReference type="FunFam" id="1.10.275.20:FF:000001">
    <property type="entry name" value="carnitine O-palmitoyltransferase 2, mitochondrial"/>
    <property type="match status" value="1"/>
</dbReference>
<evidence type="ECO:0000259" key="11">
    <source>
        <dbReference type="Pfam" id="PF00755"/>
    </source>
</evidence>
<dbReference type="Gene3D" id="1.20.1280.180">
    <property type="match status" value="1"/>
</dbReference>
<gene>
    <name evidence="12" type="ORF">FSP39_007630</name>
</gene>
<evidence type="ECO:0000256" key="10">
    <source>
        <dbReference type="RuleBase" id="RU003801"/>
    </source>
</evidence>